<proteinExistence type="predicted"/>
<sequence>MIYLDNAATTFPKPESVYIAMDKANREHAVNAGRGSYRAAREANRIITETKQLLRDLIKVDINAAVVLAPSITIALNQIINGLDMRKGSVIYVSPYEHNAVARTVNKVALEKGIVVKEIPIDEQTLAIDLEKMKYEFSKDRPEFVFCTHVSNVTGYILPVQDIFAEAKKYGAITILDSAQSLGLIEIRASVINADIIAFAGHKTLYGPLGIGGFINISGIPLSTFITGGTGSDSLNLKMPDGAETHYEAASSNIVAIYGLYAALKTLNISENRSNEMMITRHLVKELNNIPRIKMFLPNEENHTGIISFIFDGMSSADLGQILDEDFDIAVRTGYHCAPFIHKYLKDESSLGTVRVGIGKFTTMHDVDCLVSALKELANE</sequence>
<reference evidence="2 3" key="1">
    <citation type="submission" date="2016-10" db="EMBL/GenBank/DDBJ databases">
        <authorList>
            <person name="de Groot N.N."/>
        </authorList>
    </citation>
    <scope>NUCLEOTIDE SEQUENCE [LARGE SCALE GENOMIC DNA]</scope>
    <source>
        <strain evidence="2 3">D15d</strain>
    </source>
</reference>
<dbReference type="InterPro" id="IPR015422">
    <property type="entry name" value="PyrdxlP-dep_Trfase_small"/>
</dbReference>
<dbReference type="EMBL" id="FNUL01000002">
    <property type="protein sequence ID" value="SEF45107.1"/>
    <property type="molecule type" value="Genomic_DNA"/>
</dbReference>
<keyword evidence="3" id="KW-1185">Reference proteome</keyword>
<dbReference type="RefSeq" id="WP_103952148.1">
    <property type="nucleotide sequence ID" value="NZ_FNUL01000002.1"/>
</dbReference>
<dbReference type="InterPro" id="IPR015421">
    <property type="entry name" value="PyrdxlP-dep_Trfase_major"/>
</dbReference>
<feature type="domain" description="Aminotransferase class V" evidence="1">
    <location>
        <begin position="2"/>
        <end position="370"/>
    </location>
</feature>
<dbReference type="Gene3D" id="3.40.640.10">
    <property type="entry name" value="Type I PLP-dependent aspartate aminotransferase-like (Major domain)"/>
    <property type="match status" value="1"/>
</dbReference>
<dbReference type="SUPFAM" id="SSF53383">
    <property type="entry name" value="PLP-dependent transferases"/>
    <property type="match status" value="1"/>
</dbReference>
<name>A0A1H5S5M2_9FIRM</name>
<dbReference type="GO" id="GO:0003824">
    <property type="term" value="F:catalytic activity"/>
    <property type="evidence" value="ECO:0007669"/>
    <property type="project" value="UniProtKB-ARBA"/>
</dbReference>
<dbReference type="PANTHER" id="PTHR43586">
    <property type="entry name" value="CYSTEINE DESULFURASE"/>
    <property type="match status" value="1"/>
</dbReference>
<dbReference type="AlphaFoldDB" id="A0A1H5S5M2"/>
<dbReference type="InterPro" id="IPR000192">
    <property type="entry name" value="Aminotrans_V_dom"/>
</dbReference>
<dbReference type="Pfam" id="PF00266">
    <property type="entry name" value="Aminotran_5"/>
    <property type="match status" value="1"/>
</dbReference>
<dbReference type="Proteomes" id="UP000236726">
    <property type="component" value="Unassembled WGS sequence"/>
</dbReference>
<accession>A0A1H5S5M2</accession>
<protein>
    <submittedName>
        <fullName evidence="2">Cysteine desulfurase family protein</fullName>
    </submittedName>
</protein>
<organism evidence="2 3">
    <name type="scientific">Lachnospira multipara</name>
    <dbReference type="NCBI Taxonomy" id="28051"/>
    <lineage>
        <taxon>Bacteria</taxon>
        <taxon>Bacillati</taxon>
        <taxon>Bacillota</taxon>
        <taxon>Clostridia</taxon>
        <taxon>Lachnospirales</taxon>
        <taxon>Lachnospiraceae</taxon>
        <taxon>Lachnospira</taxon>
    </lineage>
</organism>
<dbReference type="Gene3D" id="3.90.1150.10">
    <property type="entry name" value="Aspartate Aminotransferase, domain 1"/>
    <property type="match status" value="1"/>
</dbReference>
<evidence type="ECO:0000259" key="1">
    <source>
        <dbReference type="Pfam" id="PF00266"/>
    </source>
</evidence>
<evidence type="ECO:0000313" key="3">
    <source>
        <dbReference type="Proteomes" id="UP000236726"/>
    </source>
</evidence>
<evidence type="ECO:0000313" key="2">
    <source>
        <dbReference type="EMBL" id="SEF45107.1"/>
    </source>
</evidence>
<gene>
    <name evidence="2" type="ORF">SAMN05216537_10246</name>
</gene>
<dbReference type="InterPro" id="IPR015424">
    <property type="entry name" value="PyrdxlP-dep_Trfase"/>
</dbReference>
<dbReference type="PANTHER" id="PTHR43586:SF4">
    <property type="entry name" value="ISOPENICILLIN N EPIMERASE"/>
    <property type="match status" value="1"/>
</dbReference>